<accession>A0A0D1XV41</accession>
<dbReference type="PANTHER" id="PTHR34297">
    <property type="entry name" value="HYPOTHETICAL CYTOSOLIC PROTEIN-RELATED"/>
    <property type="match status" value="1"/>
</dbReference>
<evidence type="ECO:0000256" key="1">
    <source>
        <dbReference type="ARBA" id="ARBA00005721"/>
    </source>
</evidence>
<gene>
    <name evidence="2" type="ORF">AF333_08530</name>
    <name evidence="3" type="ORF">SAMN04487909_11187</name>
</gene>
<reference evidence="3 5" key="2">
    <citation type="submission" date="2016-10" db="EMBL/GenBank/DDBJ databases">
        <authorList>
            <person name="de Groot N.N."/>
        </authorList>
    </citation>
    <scope>NUCLEOTIDE SEQUENCE [LARGE SCALE GENOMIC DNA]</scope>
    <source>
        <strain evidence="3 5">DSM 2895</strain>
    </source>
</reference>
<dbReference type="Proteomes" id="UP000182836">
    <property type="component" value="Unassembled WGS sequence"/>
</dbReference>
<dbReference type="PANTHER" id="PTHR34297:SF2">
    <property type="entry name" value="ASP23_GLS24 FAMILY ENVELOPE STRESS RESPONSE PROTEIN"/>
    <property type="match status" value="1"/>
</dbReference>
<protein>
    <submittedName>
        <fullName evidence="2">Membrane protein</fullName>
    </submittedName>
</protein>
<dbReference type="InterPro" id="IPR005531">
    <property type="entry name" value="Asp23"/>
</dbReference>
<sequence length="129" mass="13492">MADVKGNGVVRIADDVVAVIAGIAASETAGIAGMSGGITEGLARRVSGKNVQKGVSVEVGEFEAAIDLRVIVSYGSKIDEACRNLQQSVKEAVESMTGLRVVEVNVKVEGVEFPKPEKETLPEPANRVK</sequence>
<dbReference type="OrthoDB" id="9791482at2"/>
<dbReference type="STRING" id="47500.AF333_08530"/>
<organism evidence="2 4">
    <name type="scientific">Aneurinibacillus migulanus</name>
    <name type="common">Bacillus migulanus</name>
    <dbReference type="NCBI Taxonomy" id="47500"/>
    <lineage>
        <taxon>Bacteria</taxon>
        <taxon>Bacillati</taxon>
        <taxon>Bacillota</taxon>
        <taxon>Bacilli</taxon>
        <taxon>Bacillales</taxon>
        <taxon>Paenibacillaceae</taxon>
        <taxon>Aneurinibacillus group</taxon>
        <taxon>Aneurinibacillus</taxon>
    </lineage>
</organism>
<reference evidence="2 4" key="1">
    <citation type="submission" date="2015-07" db="EMBL/GenBank/DDBJ databases">
        <title>Fjat-14205 dsm 2895.</title>
        <authorList>
            <person name="Liu B."/>
            <person name="Wang J."/>
            <person name="Zhu Y."/>
            <person name="Liu G."/>
            <person name="Chen Q."/>
            <person name="Chen Z."/>
            <person name="Lan J."/>
            <person name="Che J."/>
            <person name="Ge C."/>
            <person name="Shi H."/>
            <person name="Pan Z."/>
            <person name="Liu X."/>
        </authorList>
    </citation>
    <scope>NUCLEOTIDE SEQUENCE [LARGE SCALE GENOMIC DNA]</scope>
    <source>
        <strain evidence="2 4">DSM 2895</strain>
    </source>
</reference>
<evidence type="ECO:0000313" key="5">
    <source>
        <dbReference type="Proteomes" id="UP000182836"/>
    </source>
</evidence>
<dbReference type="EMBL" id="FNED01000011">
    <property type="protein sequence ID" value="SDJ06814.1"/>
    <property type="molecule type" value="Genomic_DNA"/>
</dbReference>
<dbReference type="EMBL" id="LGUG01000004">
    <property type="protein sequence ID" value="KON95516.1"/>
    <property type="molecule type" value="Genomic_DNA"/>
</dbReference>
<dbReference type="PATRIC" id="fig|47500.12.peg.5114"/>
<proteinExistence type="inferred from homology"/>
<name>A0A0D1XV41_ANEMI</name>
<dbReference type="AlphaFoldDB" id="A0A0D1XV41"/>
<dbReference type="GeneID" id="42305242"/>
<keyword evidence="4" id="KW-1185">Reference proteome</keyword>
<dbReference type="RefSeq" id="WP_043066671.1">
    <property type="nucleotide sequence ID" value="NZ_BJOA01000040.1"/>
</dbReference>
<evidence type="ECO:0000313" key="3">
    <source>
        <dbReference type="EMBL" id="SDJ06814.1"/>
    </source>
</evidence>
<evidence type="ECO:0000313" key="4">
    <source>
        <dbReference type="Proteomes" id="UP000037269"/>
    </source>
</evidence>
<comment type="similarity">
    <text evidence="1">Belongs to the asp23 family.</text>
</comment>
<dbReference type="Pfam" id="PF03780">
    <property type="entry name" value="Asp23"/>
    <property type="match status" value="1"/>
</dbReference>
<evidence type="ECO:0000313" key="2">
    <source>
        <dbReference type="EMBL" id="KON95516.1"/>
    </source>
</evidence>
<dbReference type="Proteomes" id="UP000037269">
    <property type="component" value="Unassembled WGS sequence"/>
</dbReference>